<dbReference type="EMBL" id="QAOQ01000002">
    <property type="protein sequence ID" value="PTQ99948.1"/>
    <property type="molecule type" value="Genomic_DNA"/>
</dbReference>
<protein>
    <recommendedName>
        <fullName evidence="3">DUF1835 domain-containing protein</fullName>
    </recommendedName>
</protein>
<evidence type="ECO:0000313" key="2">
    <source>
        <dbReference type="Proteomes" id="UP000244168"/>
    </source>
</evidence>
<name>A0A2T5JDW4_9SPHI</name>
<accession>A0A2T5JDW4</accession>
<keyword evidence="2" id="KW-1185">Reference proteome</keyword>
<reference evidence="1 2" key="1">
    <citation type="submission" date="2018-04" db="EMBL/GenBank/DDBJ databases">
        <title>Genomic Encyclopedia of Archaeal and Bacterial Type Strains, Phase II (KMG-II): from individual species to whole genera.</title>
        <authorList>
            <person name="Goeker M."/>
        </authorList>
    </citation>
    <scope>NUCLEOTIDE SEQUENCE [LARGE SCALE GENOMIC DNA]</scope>
    <source>
        <strain evidence="1 2">DSM 26809</strain>
    </source>
</reference>
<dbReference type="OrthoDB" id="127805at2"/>
<dbReference type="RefSeq" id="WP_107827851.1">
    <property type="nucleotide sequence ID" value="NZ_CP160205.1"/>
</dbReference>
<proteinExistence type="predicted"/>
<evidence type="ECO:0000313" key="1">
    <source>
        <dbReference type="EMBL" id="PTQ99948.1"/>
    </source>
</evidence>
<dbReference type="AlphaFoldDB" id="A0A2T5JDW4"/>
<evidence type="ECO:0008006" key="3">
    <source>
        <dbReference type="Google" id="ProtNLM"/>
    </source>
</evidence>
<gene>
    <name evidence="1" type="ORF">C8P68_102779</name>
</gene>
<organism evidence="1 2">
    <name type="scientific">Mucilaginibacter yixingensis</name>
    <dbReference type="NCBI Taxonomy" id="1295612"/>
    <lineage>
        <taxon>Bacteria</taxon>
        <taxon>Pseudomonadati</taxon>
        <taxon>Bacteroidota</taxon>
        <taxon>Sphingobacteriia</taxon>
        <taxon>Sphingobacteriales</taxon>
        <taxon>Sphingobacteriaceae</taxon>
        <taxon>Mucilaginibacter</taxon>
    </lineage>
</organism>
<dbReference type="Proteomes" id="UP000244168">
    <property type="component" value="Unassembled WGS sequence"/>
</dbReference>
<comment type="caution">
    <text evidence="1">The sequence shown here is derived from an EMBL/GenBank/DDBJ whole genome shotgun (WGS) entry which is preliminary data.</text>
</comment>
<sequence length="260" mass="29213">MILHILNGDAMLPDFQEAGIEGDILVWREALCEGSLIADISSLEFWDDRSEWIGKTYGETKAGYNHKMLDELAKLDHSYTEIILWFEFDLFCQANLLGALAYIRCQPHLQNTQISLICPDSFPGMADFRGLGELNASQLASLYPGRKTLTADGLETAHQAWQAFAAQNADVLETWLARTTPSSPFSALLPALQAHLKNLRTNAAGLTYIEQKLLDIHQSGATSFPAIYREFWRTEPIYGLGDLQLLTYLQKLQDRGLIYL</sequence>